<dbReference type="EMBL" id="JAVDSG010000001">
    <property type="protein sequence ID" value="MDR6595692.1"/>
    <property type="molecule type" value="Genomic_DNA"/>
</dbReference>
<dbReference type="Proteomes" id="UP001268819">
    <property type="component" value="Unassembled WGS sequence"/>
</dbReference>
<keyword evidence="1" id="KW-0378">Hydrolase</keyword>
<sequence length="218" mass="23399">MRHLNTNGDRRLRTVIFDWRGTLVLAPTFTGWATEALRRLGRDPSGAAGVAALLRGCALDVPGMDADADLHRETCHRAFRDAGIDDGLAASLYAVECDPAANPFAVDVEPVLRALRGHGVRIGVLSDIHFDIRPAFRDLPVDSFTLSFEHGVVKPDPAVFRLALDDLGAEPDRTLVVGDRSTHDGAAVESGLTTLLVPPLRDVHDARLHHVAALVGAA</sequence>
<name>A0ABU1PYH1_9PSEU</name>
<dbReference type="PANTHER" id="PTHR46649:SF4">
    <property type="entry name" value="HALOACID DEHALOGENASE-LIKE HYDROLASE (HAD) SUPERFAMILY PROTEIN"/>
    <property type="match status" value="1"/>
</dbReference>
<gene>
    <name evidence="1" type="ORF">J2S66_004076</name>
</gene>
<keyword evidence="2" id="KW-1185">Reference proteome</keyword>
<comment type="caution">
    <text evidence="1">The sequence shown here is derived from an EMBL/GenBank/DDBJ whole genome shotgun (WGS) entry which is preliminary data.</text>
</comment>
<proteinExistence type="predicted"/>
<dbReference type="SUPFAM" id="SSF56784">
    <property type="entry name" value="HAD-like"/>
    <property type="match status" value="1"/>
</dbReference>
<dbReference type="RefSeq" id="WP_310308753.1">
    <property type="nucleotide sequence ID" value="NZ_BAAAXB010000001.1"/>
</dbReference>
<dbReference type="Pfam" id="PF00702">
    <property type="entry name" value="Hydrolase"/>
    <property type="match status" value="1"/>
</dbReference>
<dbReference type="InterPro" id="IPR036412">
    <property type="entry name" value="HAD-like_sf"/>
</dbReference>
<accession>A0ABU1PYH1</accession>
<evidence type="ECO:0000313" key="1">
    <source>
        <dbReference type="EMBL" id="MDR6595692.1"/>
    </source>
</evidence>
<dbReference type="InterPro" id="IPR023214">
    <property type="entry name" value="HAD_sf"/>
</dbReference>
<evidence type="ECO:0000313" key="2">
    <source>
        <dbReference type="Proteomes" id="UP001268819"/>
    </source>
</evidence>
<dbReference type="InterPro" id="IPR006439">
    <property type="entry name" value="HAD-SF_hydro_IA"/>
</dbReference>
<reference evidence="1 2" key="1">
    <citation type="submission" date="2023-07" db="EMBL/GenBank/DDBJ databases">
        <title>Sequencing the genomes of 1000 actinobacteria strains.</title>
        <authorList>
            <person name="Klenk H.-P."/>
        </authorList>
    </citation>
    <scope>NUCLEOTIDE SEQUENCE [LARGE SCALE GENOMIC DNA]</scope>
    <source>
        <strain evidence="1 2">DSM 43749</strain>
    </source>
</reference>
<protein>
    <submittedName>
        <fullName evidence="1">HAD superfamily hydrolase (TIGR01509 family)</fullName>
    </submittedName>
</protein>
<dbReference type="PANTHER" id="PTHR46649">
    <property type="match status" value="1"/>
</dbReference>
<dbReference type="Gene3D" id="3.40.50.1000">
    <property type="entry name" value="HAD superfamily/HAD-like"/>
    <property type="match status" value="1"/>
</dbReference>
<dbReference type="GO" id="GO:0016787">
    <property type="term" value="F:hydrolase activity"/>
    <property type="evidence" value="ECO:0007669"/>
    <property type="project" value="UniProtKB-KW"/>
</dbReference>
<dbReference type="NCBIfam" id="TIGR01549">
    <property type="entry name" value="HAD-SF-IA-v1"/>
    <property type="match status" value="1"/>
</dbReference>
<organism evidence="1 2">
    <name type="scientific">Saccharothrix longispora</name>
    <dbReference type="NCBI Taxonomy" id="33920"/>
    <lineage>
        <taxon>Bacteria</taxon>
        <taxon>Bacillati</taxon>
        <taxon>Actinomycetota</taxon>
        <taxon>Actinomycetes</taxon>
        <taxon>Pseudonocardiales</taxon>
        <taxon>Pseudonocardiaceae</taxon>
        <taxon>Saccharothrix</taxon>
    </lineage>
</organism>
<dbReference type="PRINTS" id="PR00413">
    <property type="entry name" value="HADHALOGNASE"/>
</dbReference>